<dbReference type="Proteomes" id="UP000738431">
    <property type="component" value="Chromosome"/>
</dbReference>
<evidence type="ECO:0000256" key="6">
    <source>
        <dbReference type="ARBA" id="ARBA00023136"/>
    </source>
</evidence>
<sequence length="595" mass="65311">MKAKTVNPFRRVAAYLLRYRALFALTIALAVGSTLFLVSIPQVIKWIVDEVIAAGRRDLLLWGVGALTGCYFLRDAFNSLRIRVNNTLEQKVLVDLRGDLHSRLLELPVGYYDKRQTGEIASRVIEDVQNVERALLDGTEQGIVALLTLVGISGILFVQQPLLAALVLAPLPFVVWMGRRHFKVGRVLWKDTREAAGALNGLLMENISGHRLISSFSLADRERGRFRDASHTLRDTTLKAMFRWSLHGPGTNFLSSLGAVAVMGVGGLLLIQSNATGGDFSLGDFISFFAYCTLVYEPVSRLNQLNQMLASARASSDRVFEILDHPVEIESPPNPKPFPAGVPEVRYENVSYGYPERPPILKDFSLTLPAGKVTALVGHTGAGKTTLANLLLRYYDVTAGGVSLGGVDVRELDLNTIREQIGLVAQEPFLFNGTVADNLRLARPSASDADLETALKAAAAWEFVNRLPDGIETEIGERGVRLSQGEKQRLTIARVILRNPPLVILDEATASVDTITENAIQRALATLVQERTTLVIAHRLSTVRRADQIVVLAHGRIVEKGTHDELIAKDDGAYAKLWRAQAQADQQAFESLSEL</sequence>
<name>A0ABZ1C665_9BACT</name>
<reference evidence="10 11" key="2">
    <citation type="submission" date="2023-12" db="EMBL/GenBank/DDBJ databases">
        <title>Description of an unclassified Opitutus bacterium of Verrucomicrobiota.</title>
        <authorList>
            <person name="Zhang D.-F."/>
        </authorList>
    </citation>
    <scope>NUCLEOTIDE SEQUENCE [LARGE SCALE GENOMIC DNA]</scope>
    <source>
        <strain evidence="10 11">WL0086</strain>
    </source>
</reference>
<accession>A0ABZ1C665</accession>
<dbReference type="Pfam" id="PF00005">
    <property type="entry name" value="ABC_tran"/>
    <property type="match status" value="1"/>
</dbReference>
<dbReference type="InterPro" id="IPR003439">
    <property type="entry name" value="ABC_transporter-like_ATP-bd"/>
</dbReference>
<dbReference type="SUPFAM" id="SSF52540">
    <property type="entry name" value="P-loop containing nucleoside triphosphate hydrolases"/>
    <property type="match status" value="1"/>
</dbReference>
<dbReference type="Pfam" id="PF00664">
    <property type="entry name" value="ABC_membrane"/>
    <property type="match status" value="1"/>
</dbReference>
<dbReference type="PANTHER" id="PTHR43394">
    <property type="entry name" value="ATP-DEPENDENT PERMEASE MDL1, MITOCHONDRIAL"/>
    <property type="match status" value="1"/>
</dbReference>
<evidence type="ECO:0000259" key="9">
    <source>
        <dbReference type="PROSITE" id="PS50929"/>
    </source>
</evidence>
<reference evidence="10 11" key="1">
    <citation type="submission" date="2021-08" db="EMBL/GenBank/DDBJ databases">
        <authorList>
            <person name="Zhang D."/>
            <person name="Zhang A."/>
            <person name="Wang L."/>
        </authorList>
    </citation>
    <scope>NUCLEOTIDE SEQUENCE [LARGE SCALE GENOMIC DNA]</scope>
    <source>
        <strain evidence="10 11">WL0086</strain>
    </source>
</reference>
<dbReference type="InterPro" id="IPR017871">
    <property type="entry name" value="ABC_transporter-like_CS"/>
</dbReference>
<dbReference type="PANTHER" id="PTHR43394:SF1">
    <property type="entry name" value="ATP-BINDING CASSETTE SUB-FAMILY B MEMBER 10, MITOCHONDRIAL"/>
    <property type="match status" value="1"/>
</dbReference>
<evidence type="ECO:0000313" key="10">
    <source>
        <dbReference type="EMBL" id="WRQ86019.1"/>
    </source>
</evidence>
<dbReference type="Gene3D" id="3.40.50.300">
    <property type="entry name" value="P-loop containing nucleotide triphosphate hydrolases"/>
    <property type="match status" value="1"/>
</dbReference>
<dbReference type="SUPFAM" id="SSF90123">
    <property type="entry name" value="ABC transporter transmembrane region"/>
    <property type="match status" value="1"/>
</dbReference>
<organism evidence="10 11">
    <name type="scientific">Actomonas aquatica</name>
    <dbReference type="NCBI Taxonomy" id="2866162"/>
    <lineage>
        <taxon>Bacteria</taxon>
        <taxon>Pseudomonadati</taxon>
        <taxon>Verrucomicrobiota</taxon>
        <taxon>Opitutia</taxon>
        <taxon>Opitutales</taxon>
        <taxon>Opitutaceae</taxon>
        <taxon>Actomonas</taxon>
    </lineage>
</organism>
<evidence type="ECO:0000256" key="5">
    <source>
        <dbReference type="ARBA" id="ARBA00022989"/>
    </source>
</evidence>
<dbReference type="GO" id="GO:0005524">
    <property type="term" value="F:ATP binding"/>
    <property type="evidence" value="ECO:0007669"/>
    <property type="project" value="UniProtKB-KW"/>
</dbReference>
<evidence type="ECO:0000256" key="7">
    <source>
        <dbReference type="SAM" id="Phobius"/>
    </source>
</evidence>
<feature type="transmembrane region" description="Helical" evidence="7">
    <location>
        <begin position="21"/>
        <end position="44"/>
    </location>
</feature>
<evidence type="ECO:0000256" key="1">
    <source>
        <dbReference type="ARBA" id="ARBA00004651"/>
    </source>
</evidence>
<keyword evidence="6 7" id="KW-0472">Membrane</keyword>
<feature type="domain" description="ABC transmembrane type-1" evidence="9">
    <location>
        <begin position="24"/>
        <end position="311"/>
    </location>
</feature>
<keyword evidence="4 10" id="KW-0067">ATP-binding</keyword>
<keyword evidence="2 7" id="KW-0812">Transmembrane</keyword>
<protein>
    <submittedName>
        <fullName evidence="10">ABC transporter ATP-binding protein</fullName>
    </submittedName>
</protein>
<evidence type="ECO:0000259" key="8">
    <source>
        <dbReference type="PROSITE" id="PS50893"/>
    </source>
</evidence>
<evidence type="ECO:0000256" key="3">
    <source>
        <dbReference type="ARBA" id="ARBA00022741"/>
    </source>
</evidence>
<dbReference type="InterPro" id="IPR027417">
    <property type="entry name" value="P-loop_NTPase"/>
</dbReference>
<keyword evidence="5 7" id="KW-1133">Transmembrane helix</keyword>
<feature type="transmembrane region" description="Helical" evidence="7">
    <location>
        <begin position="143"/>
        <end position="169"/>
    </location>
</feature>
<feature type="transmembrane region" description="Helical" evidence="7">
    <location>
        <begin position="253"/>
        <end position="271"/>
    </location>
</feature>
<dbReference type="InterPro" id="IPR003593">
    <property type="entry name" value="AAA+_ATPase"/>
</dbReference>
<keyword evidence="11" id="KW-1185">Reference proteome</keyword>
<proteinExistence type="predicted"/>
<evidence type="ECO:0000313" key="11">
    <source>
        <dbReference type="Proteomes" id="UP000738431"/>
    </source>
</evidence>
<dbReference type="InterPro" id="IPR011527">
    <property type="entry name" value="ABC1_TM_dom"/>
</dbReference>
<dbReference type="InterPro" id="IPR039421">
    <property type="entry name" value="Type_1_exporter"/>
</dbReference>
<gene>
    <name evidence="10" type="ORF">K1X11_014490</name>
</gene>
<dbReference type="SMART" id="SM00382">
    <property type="entry name" value="AAA"/>
    <property type="match status" value="1"/>
</dbReference>
<feature type="domain" description="ABC transporter" evidence="8">
    <location>
        <begin position="345"/>
        <end position="579"/>
    </location>
</feature>
<keyword evidence="3" id="KW-0547">Nucleotide-binding</keyword>
<dbReference type="PROSITE" id="PS00211">
    <property type="entry name" value="ABC_TRANSPORTER_1"/>
    <property type="match status" value="1"/>
</dbReference>
<dbReference type="PROSITE" id="PS50929">
    <property type="entry name" value="ABC_TM1F"/>
    <property type="match status" value="1"/>
</dbReference>
<dbReference type="EMBL" id="CP139781">
    <property type="protein sequence ID" value="WRQ86019.1"/>
    <property type="molecule type" value="Genomic_DNA"/>
</dbReference>
<evidence type="ECO:0000256" key="4">
    <source>
        <dbReference type="ARBA" id="ARBA00022840"/>
    </source>
</evidence>
<dbReference type="InterPro" id="IPR036640">
    <property type="entry name" value="ABC1_TM_sf"/>
</dbReference>
<dbReference type="CDD" id="cd18778">
    <property type="entry name" value="ABC_6TM_exporter_like"/>
    <property type="match status" value="1"/>
</dbReference>
<evidence type="ECO:0000256" key="2">
    <source>
        <dbReference type="ARBA" id="ARBA00022692"/>
    </source>
</evidence>
<dbReference type="PROSITE" id="PS50893">
    <property type="entry name" value="ABC_TRANSPORTER_2"/>
    <property type="match status" value="1"/>
</dbReference>
<dbReference type="Gene3D" id="1.20.1560.10">
    <property type="entry name" value="ABC transporter type 1, transmembrane domain"/>
    <property type="match status" value="1"/>
</dbReference>
<comment type="subcellular location">
    <subcellularLocation>
        <location evidence="1">Cell membrane</location>
        <topology evidence="1">Multi-pass membrane protein</topology>
    </subcellularLocation>
</comment>